<sequence>MSIYDDIVQDEQNKDYTSAGLYPIFAAPKSAKVLIIGQAPGKKVQDSGIMWNDASGDRLREWLGVDKGTFYDSGKIAVIPMDFYFPGKAKSGDKPPRKGIAEKWHPKLLAQMPNIQLTVLIGAYAQRYYLDLTPKTTITSTVQNFATYLPEYFPIVHPSPRNNIWLKKNAWFLTDVIPRLQEQIRKII</sequence>
<dbReference type="OrthoDB" id="9789139at2"/>
<evidence type="ECO:0000259" key="1">
    <source>
        <dbReference type="SMART" id="SM00986"/>
    </source>
</evidence>
<dbReference type="AlphaFoldDB" id="A0A0R1MH60"/>
<dbReference type="InterPro" id="IPR036895">
    <property type="entry name" value="Uracil-DNA_glycosylase-like_sf"/>
</dbReference>
<comment type="caution">
    <text evidence="2">The sequence shown here is derived from an EMBL/GenBank/DDBJ whole genome shotgun (WGS) entry which is preliminary data.</text>
</comment>
<name>A0A0R1MH60_9LACO</name>
<accession>A0A0R1MH60</accession>
<gene>
    <name evidence="2" type="ORF">FC92_GL002152</name>
</gene>
<dbReference type="STRING" id="1423759.FC92_GL002152"/>
<dbReference type="PATRIC" id="fig|1423759.3.peg.2249"/>
<feature type="domain" description="Uracil-DNA glycosylase-like" evidence="1">
    <location>
        <begin position="24"/>
        <end position="181"/>
    </location>
</feature>
<dbReference type="SMART" id="SM00987">
    <property type="entry name" value="UreE_C"/>
    <property type="match status" value="1"/>
</dbReference>
<dbReference type="PANTHER" id="PTHR42160:SF1">
    <property type="entry name" value="URACIL-DNA GLYCOSYLASE SUPERFAMILY PROTEIN"/>
    <property type="match status" value="1"/>
</dbReference>
<protein>
    <submittedName>
        <fullName evidence="2">Uracil-DNA glycosylase</fullName>
    </submittedName>
</protein>
<proteinExistence type="predicted"/>
<dbReference type="Gene3D" id="3.40.470.10">
    <property type="entry name" value="Uracil-DNA glycosylase-like domain"/>
    <property type="match status" value="1"/>
</dbReference>
<reference evidence="2 3" key="1">
    <citation type="journal article" date="2015" name="Genome Announc.">
        <title>Expanding the biotechnology potential of lactobacilli through comparative genomics of 213 strains and associated genera.</title>
        <authorList>
            <person name="Sun Z."/>
            <person name="Harris H.M."/>
            <person name="McCann A."/>
            <person name="Guo C."/>
            <person name="Argimon S."/>
            <person name="Zhang W."/>
            <person name="Yang X."/>
            <person name="Jeffery I.B."/>
            <person name="Cooney J.C."/>
            <person name="Kagawa T.F."/>
            <person name="Liu W."/>
            <person name="Song Y."/>
            <person name="Salvetti E."/>
            <person name="Wrobel A."/>
            <person name="Rasinkangas P."/>
            <person name="Parkhill J."/>
            <person name="Rea M.C."/>
            <person name="O'Sullivan O."/>
            <person name="Ritari J."/>
            <person name="Douillard F.P."/>
            <person name="Paul Ross R."/>
            <person name="Yang R."/>
            <person name="Briner A.E."/>
            <person name="Felis G.E."/>
            <person name="de Vos W.M."/>
            <person name="Barrangou R."/>
            <person name="Klaenhammer T.R."/>
            <person name="Caufield P.W."/>
            <person name="Cui Y."/>
            <person name="Zhang H."/>
            <person name="O'Toole P.W."/>
        </authorList>
    </citation>
    <scope>NUCLEOTIDE SEQUENCE [LARGE SCALE GENOMIC DNA]</scope>
    <source>
        <strain evidence="2 3">DSM 19519</strain>
    </source>
</reference>
<dbReference type="RefSeq" id="WP_057869268.1">
    <property type="nucleotide sequence ID" value="NZ_AZDX01000008.1"/>
</dbReference>
<dbReference type="SMART" id="SM00986">
    <property type="entry name" value="UDG"/>
    <property type="match status" value="1"/>
</dbReference>
<dbReference type="Proteomes" id="UP000051448">
    <property type="component" value="Unassembled WGS sequence"/>
</dbReference>
<dbReference type="InterPro" id="IPR047124">
    <property type="entry name" value="HI_0220.2"/>
</dbReference>
<dbReference type="SUPFAM" id="SSF52141">
    <property type="entry name" value="Uracil-DNA glycosylase-like"/>
    <property type="match status" value="1"/>
</dbReference>
<dbReference type="EMBL" id="AZDX01000008">
    <property type="protein sequence ID" value="KRL07185.1"/>
    <property type="molecule type" value="Genomic_DNA"/>
</dbReference>
<organism evidence="2 3">
    <name type="scientific">Liquorilactobacillus hordei DSM 19519</name>
    <dbReference type="NCBI Taxonomy" id="1423759"/>
    <lineage>
        <taxon>Bacteria</taxon>
        <taxon>Bacillati</taxon>
        <taxon>Bacillota</taxon>
        <taxon>Bacilli</taxon>
        <taxon>Lactobacillales</taxon>
        <taxon>Lactobacillaceae</taxon>
        <taxon>Liquorilactobacillus</taxon>
    </lineage>
</organism>
<dbReference type="InterPro" id="IPR005122">
    <property type="entry name" value="Uracil-DNA_glycosylase-like"/>
</dbReference>
<dbReference type="CDD" id="cd10033">
    <property type="entry name" value="UDG_like"/>
    <property type="match status" value="1"/>
</dbReference>
<evidence type="ECO:0000313" key="2">
    <source>
        <dbReference type="EMBL" id="KRL07185.1"/>
    </source>
</evidence>
<dbReference type="GeneID" id="98309751"/>
<dbReference type="PANTHER" id="PTHR42160">
    <property type="entry name" value="URACIL-DNA GLYCOSYLASE SUPERFAMILY PROTEIN"/>
    <property type="match status" value="1"/>
</dbReference>
<evidence type="ECO:0000313" key="3">
    <source>
        <dbReference type="Proteomes" id="UP000051448"/>
    </source>
</evidence>
<dbReference type="Pfam" id="PF03167">
    <property type="entry name" value="UDG"/>
    <property type="match status" value="1"/>
</dbReference>
<keyword evidence="3" id="KW-1185">Reference proteome</keyword>